<evidence type="ECO:0000313" key="2">
    <source>
        <dbReference type="EMBL" id="ADE53273.1"/>
    </source>
</evidence>
<dbReference type="PANTHER" id="PTHR37946">
    <property type="entry name" value="SLL1969 PROTEIN"/>
    <property type="match status" value="1"/>
</dbReference>
<dbReference type="Proteomes" id="UP000000925">
    <property type="component" value="Chromosome"/>
</dbReference>
<dbReference type="KEGG" id="caa:Caka_0247"/>
<dbReference type="AlphaFoldDB" id="D5ELU8"/>
<name>D5ELU8_CORAD</name>
<dbReference type="OrthoDB" id="556502at2"/>
<dbReference type="Gene3D" id="3.40.50.1820">
    <property type="entry name" value="alpha/beta hydrolase"/>
    <property type="match status" value="1"/>
</dbReference>
<feature type="domain" description="AB hydrolase-1" evidence="1">
    <location>
        <begin position="3"/>
        <end position="121"/>
    </location>
</feature>
<dbReference type="STRING" id="583355.Caka_0247"/>
<dbReference type="EMBL" id="CP001998">
    <property type="protein sequence ID" value="ADE53273.1"/>
    <property type="molecule type" value="Genomic_DNA"/>
</dbReference>
<dbReference type="HOGENOM" id="CLU_029537_5_0_0"/>
<dbReference type="PANTHER" id="PTHR37946:SF1">
    <property type="entry name" value="SLL1969 PROTEIN"/>
    <property type="match status" value="1"/>
</dbReference>
<dbReference type="Pfam" id="PF00561">
    <property type="entry name" value="Abhydrolase_1"/>
    <property type="match status" value="1"/>
</dbReference>
<evidence type="ECO:0000313" key="3">
    <source>
        <dbReference type="Proteomes" id="UP000000925"/>
    </source>
</evidence>
<keyword evidence="3" id="KW-1185">Reference proteome</keyword>
<dbReference type="SUPFAM" id="SSF53474">
    <property type="entry name" value="alpha/beta-Hydrolases"/>
    <property type="match status" value="1"/>
</dbReference>
<dbReference type="InterPro" id="IPR000073">
    <property type="entry name" value="AB_hydrolase_1"/>
</dbReference>
<sequence>MQVVFVHGIWDSGRVWRRMSTALTEAGHQCYCPDLVPANGANGLADLAHKLDSYITEQTDSEQPLVLVAFSMGTVIARYYLQELGGHQRCTHFFSISGPHRGTLMAHFWLGKAARDMRFGSRYLKRLAAGKSKLEQLTIHNYRTPFDLMIVPSQSNNWGLGQSHLVPALFHAWMLKHPRIPEHIASVLAE</sequence>
<gene>
    <name evidence="2" type="ordered locus">Caka_0247</name>
</gene>
<dbReference type="InterPro" id="IPR029058">
    <property type="entry name" value="AB_hydrolase_fold"/>
</dbReference>
<protein>
    <submittedName>
        <fullName evidence="2">Lipase, class 2</fullName>
    </submittedName>
</protein>
<proteinExistence type="predicted"/>
<dbReference type="RefSeq" id="WP_013041999.1">
    <property type="nucleotide sequence ID" value="NC_014008.1"/>
</dbReference>
<accession>D5ELU8</accession>
<organism evidence="2 3">
    <name type="scientific">Coraliomargarita akajimensis (strain DSM 45221 / IAM 15411 / JCM 23193 / KCTC 12865 / 04OKA010-24)</name>
    <dbReference type="NCBI Taxonomy" id="583355"/>
    <lineage>
        <taxon>Bacteria</taxon>
        <taxon>Pseudomonadati</taxon>
        <taxon>Verrucomicrobiota</taxon>
        <taxon>Opitutia</taxon>
        <taxon>Puniceicoccales</taxon>
        <taxon>Coraliomargaritaceae</taxon>
        <taxon>Coraliomargarita</taxon>
    </lineage>
</organism>
<dbReference type="eggNOG" id="COG1075">
    <property type="taxonomic scope" value="Bacteria"/>
</dbReference>
<reference evidence="2 3" key="1">
    <citation type="journal article" date="2010" name="Stand. Genomic Sci.">
        <title>Complete genome sequence of Coraliomargarita akajimensis type strain (04OKA010-24).</title>
        <authorList>
            <person name="Mavromatis K."/>
            <person name="Abt B."/>
            <person name="Brambilla E."/>
            <person name="Lapidus A."/>
            <person name="Copeland A."/>
            <person name="Deshpande S."/>
            <person name="Nolan M."/>
            <person name="Lucas S."/>
            <person name="Tice H."/>
            <person name="Cheng J.F."/>
            <person name="Han C."/>
            <person name="Detter J.C."/>
            <person name="Woyke T."/>
            <person name="Goodwin L."/>
            <person name="Pitluck S."/>
            <person name="Held B."/>
            <person name="Brettin T."/>
            <person name="Tapia R."/>
            <person name="Ivanova N."/>
            <person name="Mikhailova N."/>
            <person name="Pati A."/>
            <person name="Liolios K."/>
            <person name="Chen A."/>
            <person name="Palaniappan K."/>
            <person name="Land M."/>
            <person name="Hauser L."/>
            <person name="Chang Y.J."/>
            <person name="Jeffries C.D."/>
            <person name="Rohde M."/>
            <person name="Goker M."/>
            <person name="Bristow J."/>
            <person name="Eisen J.A."/>
            <person name="Markowitz V."/>
            <person name="Hugenholtz P."/>
            <person name="Klenk H.P."/>
            <person name="Kyrpides N.C."/>
        </authorList>
    </citation>
    <scope>NUCLEOTIDE SEQUENCE [LARGE SCALE GENOMIC DNA]</scope>
    <source>
        <strain evidence="3">DSM 45221 / IAM 15411 / JCM 23193 / KCTC 12865</strain>
    </source>
</reference>
<evidence type="ECO:0000259" key="1">
    <source>
        <dbReference type="Pfam" id="PF00561"/>
    </source>
</evidence>